<dbReference type="InterPro" id="IPR014716">
    <property type="entry name" value="Fibrinogen_a/b/g_C_1"/>
</dbReference>
<name>A0A6P4IYH8_DROKI</name>
<dbReference type="InterPro" id="IPR002181">
    <property type="entry name" value="Fibrinogen_a/b/g_C_dom"/>
</dbReference>
<dbReference type="GeneID" id="108082669"/>
<reference evidence="3" key="1">
    <citation type="submission" date="2025-05" db="UniProtKB">
        <authorList>
            <consortium name="RefSeq"/>
        </authorList>
    </citation>
    <scope>NUCLEOTIDE SEQUENCE [LARGE SCALE GENOMIC DNA]</scope>
    <source>
        <strain evidence="3">14028-0561.14</strain>
    </source>
</reference>
<evidence type="ECO:0000259" key="2">
    <source>
        <dbReference type="PROSITE" id="PS51406"/>
    </source>
</evidence>
<feature type="domain" description="Fibrinogen C-terminal" evidence="2">
    <location>
        <begin position="78"/>
        <end position="294"/>
    </location>
</feature>
<dbReference type="PANTHER" id="PTHR19143">
    <property type="entry name" value="FIBRINOGEN/TENASCIN/ANGIOPOEITIN"/>
    <property type="match status" value="1"/>
</dbReference>
<keyword evidence="3" id="KW-1185">Reference proteome</keyword>
<feature type="chain" id="PRO_5028309459" evidence="1">
    <location>
        <begin position="20"/>
        <end position="300"/>
    </location>
</feature>
<dbReference type="PANTHER" id="PTHR19143:SF458">
    <property type="entry name" value="FIBRINOGEN C-TERMINAL DOMAIN-CONTAINING PROTEIN-RELATED"/>
    <property type="match status" value="1"/>
</dbReference>
<evidence type="ECO:0000313" key="4">
    <source>
        <dbReference type="RefSeq" id="XP_017033655.1"/>
    </source>
</evidence>
<reference evidence="4" key="2">
    <citation type="submission" date="2025-08" db="UniProtKB">
        <authorList>
            <consortium name="RefSeq"/>
        </authorList>
    </citation>
    <scope>IDENTIFICATION</scope>
    <source>
        <strain evidence="4">14028-0561.14</strain>
        <tissue evidence="4">Whole fly</tissue>
    </source>
</reference>
<dbReference type="InterPro" id="IPR050373">
    <property type="entry name" value="Fibrinogen_C-term_domain"/>
</dbReference>
<protein>
    <submittedName>
        <fullName evidence="4">Techylectin-5B</fullName>
    </submittedName>
</protein>
<dbReference type="Pfam" id="PF00147">
    <property type="entry name" value="Fibrinogen_C"/>
    <property type="match status" value="1"/>
</dbReference>
<evidence type="ECO:0000313" key="3">
    <source>
        <dbReference type="Proteomes" id="UP001652661"/>
    </source>
</evidence>
<dbReference type="OrthoDB" id="6145874at2759"/>
<gene>
    <name evidence="4" type="primary">LOC108082669</name>
</gene>
<dbReference type="OMA" id="WHKNCAE"/>
<keyword evidence="1" id="KW-0732">Signal</keyword>
<sequence length="300" mass="34570">MRLVWFYLVIFCLIDFTTQSDGNGLISTSPTSSQEEVNRQKLELDAIYKEALSKINDNPSSQSISHIVQQIIELNATGLSQSYPSQCPTQSTSHGIYTVQVSGLDPFQVSCDAKIAGPGWAVIARRTSNKLNFFLNWEEYKNGFGDLTKDFFIGLDKLHAITKSQPHDLYIHLEDFEGQTRYAHYDDFFIESENQFYAMTKLGRFTGDAGDSLVQNKNQNFSTYDRDNDAWDKNCAAEYMGPWWYINCTNSNLFGLYLHGDEGEILKWKGMVWHSWREEDYSYKVMQMMVRPKCLCSMKK</sequence>
<feature type="signal peptide" evidence="1">
    <location>
        <begin position="1"/>
        <end position="19"/>
    </location>
</feature>
<dbReference type="SMART" id="SM00186">
    <property type="entry name" value="FBG"/>
    <property type="match status" value="1"/>
</dbReference>
<dbReference type="CDD" id="cd00087">
    <property type="entry name" value="FReD"/>
    <property type="match status" value="1"/>
</dbReference>
<dbReference type="Proteomes" id="UP001652661">
    <property type="component" value="Chromosome 2L"/>
</dbReference>
<evidence type="ECO:0000256" key="1">
    <source>
        <dbReference type="SAM" id="SignalP"/>
    </source>
</evidence>
<dbReference type="AlphaFoldDB" id="A0A6P4IYH8"/>
<proteinExistence type="predicted"/>
<accession>A0A6P4IYH8</accession>
<dbReference type="PROSITE" id="PS51406">
    <property type="entry name" value="FIBRINOGEN_C_2"/>
    <property type="match status" value="1"/>
</dbReference>
<dbReference type="RefSeq" id="XP_017033655.1">
    <property type="nucleotide sequence ID" value="XM_017178166.3"/>
</dbReference>
<dbReference type="GO" id="GO:0005615">
    <property type="term" value="C:extracellular space"/>
    <property type="evidence" value="ECO:0007669"/>
    <property type="project" value="TreeGrafter"/>
</dbReference>
<dbReference type="InterPro" id="IPR036056">
    <property type="entry name" value="Fibrinogen-like_C"/>
</dbReference>
<dbReference type="Gene3D" id="3.90.215.10">
    <property type="entry name" value="Gamma Fibrinogen, chain A, domain 1"/>
    <property type="match status" value="1"/>
</dbReference>
<dbReference type="SUPFAM" id="SSF56496">
    <property type="entry name" value="Fibrinogen C-terminal domain-like"/>
    <property type="match status" value="1"/>
</dbReference>
<organism evidence="3 4">
    <name type="scientific">Drosophila kikkawai</name>
    <name type="common">Fruit fly</name>
    <dbReference type="NCBI Taxonomy" id="30033"/>
    <lineage>
        <taxon>Eukaryota</taxon>
        <taxon>Metazoa</taxon>
        <taxon>Ecdysozoa</taxon>
        <taxon>Arthropoda</taxon>
        <taxon>Hexapoda</taxon>
        <taxon>Insecta</taxon>
        <taxon>Pterygota</taxon>
        <taxon>Neoptera</taxon>
        <taxon>Endopterygota</taxon>
        <taxon>Diptera</taxon>
        <taxon>Brachycera</taxon>
        <taxon>Muscomorpha</taxon>
        <taxon>Ephydroidea</taxon>
        <taxon>Drosophilidae</taxon>
        <taxon>Drosophila</taxon>
        <taxon>Sophophora</taxon>
    </lineage>
</organism>